<gene>
    <name evidence="1" type="ORF">H0485_18390</name>
</gene>
<dbReference type="Proteomes" id="UP001198571">
    <property type="component" value="Unassembled WGS sequence"/>
</dbReference>
<dbReference type="RefSeq" id="WP_226937390.1">
    <property type="nucleotide sequence ID" value="NZ_JACDXX010000024.1"/>
</dbReference>
<protein>
    <submittedName>
        <fullName evidence="1">Uncharacterized protein</fullName>
    </submittedName>
</protein>
<proteinExistence type="predicted"/>
<evidence type="ECO:0000313" key="2">
    <source>
        <dbReference type="Proteomes" id="UP001198571"/>
    </source>
</evidence>
<comment type="caution">
    <text evidence="1">The sequence shown here is derived from an EMBL/GenBank/DDBJ whole genome shotgun (WGS) entry which is preliminary data.</text>
</comment>
<sequence length="80" mass="8841">MKTVEEMIAELQRQGPIDEAEFYRAEGSLPGRQLIRSALQAISGEEGWGGERYFGNVLERCGCHPEEGDSSKKVMLLIAA</sequence>
<name>A0ABS8CRG6_9RHOB</name>
<evidence type="ECO:0000313" key="1">
    <source>
        <dbReference type="EMBL" id="MCB5411959.1"/>
    </source>
</evidence>
<organism evidence="1 2">
    <name type="scientific">Pseudogemmobacter faecipullorum</name>
    <dbReference type="NCBI Taxonomy" id="2755041"/>
    <lineage>
        <taxon>Bacteria</taxon>
        <taxon>Pseudomonadati</taxon>
        <taxon>Pseudomonadota</taxon>
        <taxon>Alphaproteobacteria</taxon>
        <taxon>Rhodobacterales</taxon>
        <taxon>Paracoccaceae</taxon>
        <taxon>Pseudogemmobacter</taxon>
    </lineage>
</organism>
<keyword evidence="2" id="KW-1185">Reference proteome</keyword>
<dbReference type="EMBL" id="JACDXX010000024">
    <property type="protein sequence ID" value="MCB5411959.1"/>
    <property type="molecule type" value="Genomic_DNA"/>
</dbReference>
<accession>A0ABS8CRG6</accession>
<reference evidence="1 2" key="1">
    <citation type="submission" date="2020-07" db="EMBL/GenBank/DDBJ databases">
        <title>Pseudogemmobacter sp. nov., isolated from poultry manure in Taiwan.</title>
        <authorList>
            <person name="Lin S.-Y."/>
            <person name="Tang Y.-S."/>
            <person name="Young C.-C."/>
        </authorList>
    </citation>
    <scope>NUCLEOTIDE SEQUENCE [LARGE SCALE GENOMIC DNA]</scope>
    <source>
        <strain evidence="1 2">CC-YST710</strain>
    </source>
</reference>